<dbReference type="EMBL" id="UINC01016187">
    <property type="protein sequence ID" value="SVA67589.1"/>
    <property type="molecule type" value="Genomic_DNA"/>
</dbReference>
<dbReference type="PROSITE" id="PS51257">
    <property type="entry name" value="PROKAR_LIPOPROTEIN"/>
    <property type="match status" value="1"/>
</dbReference>
<proteinExistence type="predicted"/>
<organism evidence="2">
    <name type="scientific">marine metagenome</name>
    <dbReference type="NCBI Taxonomy" id="408172"/>
    <lineage>
        <taxon>unclassified sequences</taxon>
        <taxon>metagenomes</taxon>
        <taxon>ecological metagenomes</taxon>
    </lineage>
</organism>
<dbReference type="AlphaFoldDB" id="A0A381XS49"/>
<feature type="domain" description="DUF6810" evidence="1">
    <location>
        <begin position="47"/>
        <end position="188"/>
    </location>
</feature>
<evidence type="ECO:0000313" key="2">
    <source>
        <dbReference type="EMBL" id="SVA67589.1"/>
    </source>
</evidence>
<name>A0A381XS49_9ZZZZ</name>
<dbReference type="InterPro" id="IPR049216">
    <property type="entry name" value="DUF6810"/>
</dbReference>
<protein>
    <recommendedName>
        <fullName evidence="1">DUF6810 domain-containing protein</fullName>
    </recommendedName>
</protein>
<accession>A0A381XS49</accession>
<dbReference type="Pfam" id="PF20650">
    <property type="entry name" value="DUF6810"/>
    <property type="match status" value="1"/>
</dbReference>
<sequence>MNRFISISFLSVIALTFVALGAAIACGSDDSDEAAIPRIYDPGKKLTIEDLQAVGFKKSKTYDVEGLVGADNAYYGFWGLDPYDRKDYEVRFFASHSEAIELGTAQADERSGEDAILDKELMSWPEGVKDARECKGDKGSGPVSHGVQSCKSPKYWDYSIYANMILLCSGGDIETARILCNDLLETIEPKTSEN</sequence>
<evidence type="ECO:0000259" key="1">
    <source>
        <dbReference type="Pfam" id="PF20650"/>
    </source>
</evidence>
<reference evidence="2" key="1">
    <citation type="submission" date="2018-05" db="EMBL/GenBank/DDBJ databases">
        <authorList>
            <person name="Lanie J.A."/>
            <person name="Ng W.-L."/>
            <person name="Kazmierczak K.M."/>
            <person name="Andrzejewski T.M."/>
            <person name="Davidsen T.M."/>
            <person name="Wayne K.J."/>
            <person name="Tettelin H."/>
            <person name="Glass J.I."/>
            <person name="Rusch D."/>
            <person name="Podicherti R."/>
            <person name="Tsui H.-C.T."/>
            <person name="Winkler M.E."/>
        </authorList>
    </citation>
    <scope>NUCLEOTIDE SEQUENCE</scope>
</reference>
<gene>
    <name evidence="2" type="ORF">METZ01_LOCUS120443</name>
</gene>